<dbReference type="EMBL" id="JAJJMA010309598">
    <property type="protein sequence ID" value="MCL7048890.1"/>
    <property type="molecule type" value="Genomic_DNA"/>
</dbReference>
<dbReference type="AlphaFoldDB" id="A0AA41VWM7"/>
<dbReference type="SUPFAM" id="SSF52540">
    <property type="entry name" value="P-loop containing nucleoside triphosphate hydrolases"/>
    <property type="match status" value="1"/>
</dbReference>
<reference evidence="5" key="1">
    <citation type="submission" date="2022-03" db="EMBL/GenBank/DDBJ databases">
        <title>A functionally conserved STORR gene fusion in Papaver species that diverged 16.8 million years ago.</title>
        <authorList>
            <person name="Catania T."/>
        </authorList>
    </citation>
    <scope>NUCLEOTIDE SEQUENCE</scope>
    <source>
        <strain evidence="5">S-191538</strain>
    </source>
</reference>
<evidence type="ECO:0000256" key="1">
    <source>
        <dbReference type="ARBA" id="ARBA00005814"/>
    </source>
</evidence>
<sequence>MASPSSKYNDYPGQIPNLTPSRSPFPLLGYDIHLQEVRKNDSSFEDAGAFLTWEDLWVTVPSLKSSRGEDNYKAIIQGLNGYAQPGEILAIMGPSGCGKSTLLDVLAGRLASNTRHSGLIQVNGRKQMLAFGTS</sequence>
<dbReference type="Proteomes" id="UP001177140">
    <property type="component" value="Unassembled WGS sequence"/>
</dbReference>
<protein>
    <recommendedName>
        <fullName evidence="4">ABC transporter domain-containing protein</fullName>
    </recommendedName>
</protein>
<organism evidence="5 6">
    <name type="scientific">Papaver nudicaule</name>
    <name type="common">Iceland poppy</name>
    <dbReference type="NCBI Taxonomy" id="74823"/>
    <lineage>
        <taxon>Eukaryota</taxon>
        <taxon>Viridiplantae</taxon>
        <taxon>Streptophyta</taxon>
        <taxon>Embryophyta</taxon>
        <taxon>Tracheophyta</taxon>
        <taxon>Spermatophyta</taxon>
        <taxon>Magnoliopsida</taxon>
        <taxon>Ranunculales</taxon>
        <taxon>Papaveraceae</taxon>
        <taxon>Papaveroideae</taxon>
        <taxon>Papaver</taxon>
    </lineage>
</organism>
<evidence type="ECO:0000313" key="6">
    <source>
        <dbReference type="Proteomes" id="UP001177140"/>
    </source>
</evidence>
<gene>
    <name evidence="5" type="ORF">MKW94_001879</name>
</gene>
<evidence type="ECO:0000256" key="3">
    <source>
        <dbReference type="SAM" id="MobiDB-lite"/>
    </source>
</evidence>
<evidence type="ECO:0000259" key="4">
    <source>
        <dbReference type="Pfam" id="PF00005"/>
    </source>
</evidence>
<feature type="non-terminal residue" evidence="5">
    <location>
        <position position="1"/>
    </location>
</feature>
<dbReference type="Pfam" id="PF00005">
    <property type="entry name" value="ABC_tran"/>
    <property type="match status" value="1"/>
</dbReference>
<feature type="domain" description="ABC transporter" evidence="4">
    <location>
        <begin position="77"/>
        <end position="125"/>
    </location>
</feature>
<dbReference type="PANTHER" id="PTHR48042:SF19">
    <property type="entry name" value="OS09G0472100 PROTEIN"/>
    <property type="match status" value="1"/>
</dbReference>
<comment type="similarity">
    <text evidence="1">Belongs to the ABC transporter superfamily. ABCG family. Eye pigment precursor importer (TC 3.A.1.204) subfamily.</text>
</comment>
<name>A0AA41VWM7_PAPNU</name>
<dbReference type="Gene3D" id="3.40.50.300">
    <property type="entry name" value="P-loop containing nucleotide triphosphate hydrolases"/>
    <property type="match status" value="1"/>
</dbReference>
<keyword evidence="6" id="KW-1185">Reference proteome</keyword>
<accession>A0AA41VWM7</accession>
<dbReference type="InterPro" id="IPR027417">
    <property type="entry name" value="P-loop_NTPase"/>
</dbReference>
<comment type="caution">
    <text evidence="5">The sequence shown here is derived from an EMBL/GenBank/DDBJ whole genome shotgun (WGS) entry which is preliminary data.</text>
</comment>
<dbReference type="GO" id="GO:0005524">
    <property type="term" value="F:ATP binding"/>
    <property type="evidence" value="ECO:0007669"/>
    <property type="project" value="InterPro"/>
</dbReference>
<evidence type="ECO:0000256" key="2">
    <source>
        <dbReference type="ARBA" id="ARBA00022448"/>
    </source>
</evidence>
<dbReference type="InterPro" id="IPR003439">
    <property type="entry name" value="ABC_transporter-like_ATP-bd"/>
</dbReference>
<dbReference type="GO" id="GO:0016887">
    <property type="term" value="F:ATP hydrolysis activity"/>
    <property type="evidence" value="ECO:0007669"/>
    <property type="project" value="InterPro"/>
</dbReference>
<feature type="region of interest" description="Disordered" evidence="3">
    <location>
        <begin position="1"/>
        <end position="20"/>
    </location>
</feature>
<dbReference type="PANTHER" id="PTHR48042">
    <property type="entry name" value="ABC TRANSPORTER G FAMILY MEMBER 11"/>
    <property type="match status" value="1"/>
</dbReference>
<dbReference type="InterPro" id="IPR052215">
    <property type="entry name" value="Plant_ABCG"/>
</dbReference>
<proteinExistence type="inferred from homology"/>
<keyword evidence="2" id="KW-0813">Transport</keyword>
<evidence type="ECO:0000313" key="5">
    <source>
        <dbReference type="EMBL" id="MCL7048890.1"/>
    </source>
</evidence>